<gene>
    <name evidence="2" type="ORF">Cri9333_2350</name>
</gene>
<keyword evidence="1" id="KW-0812">Transmembrane</keyword>
<dbReference type="HOGENOM" id="CLU_2169947_0_0_3"/>
<dbReference type="PATRIC" id="fig|1173022.3.peg.2542"/>
<protein>
    <submittedName>
        <fullName evidence="2">Uncharacterized protein</fullName>
    </submittedName>
</protein>
<dbReference type="EMBL" id="CP003620">
    <property type="protein sequence ID" value="AFZ13218.1"/>
    <property type="molecule type" value="Genomic_DNA"/>
</dbReference>
<dbReference type="KEGG" id="cep:Cri9333_2350"/>
<feature type="transmembrane region" description="Helical" evidence="1">
    <location>
        <begin position="100"/>
        <end position="117"/>
    </location>
</feature>
<accession>K9VYK1</accession>
<keyword evidence="3" id="KW-1185">Reference proteome</keyword>
<keyword evidence="1" id="KW-0472">Membrane</keyword>
<evidence type="ECO:0000313" key="2">
    <source>
        <dbReference type="EMBL" id="AFZ13218.1"/>
    </source>
</evidence>
<sequence length="122" mass="13480">MNQQTKEPLVIHRTLSESLLRLSVSPVKADREAITRLERETGRDIQAIIQDLDSNEIALQAIYDQQQKPVIKKFINLFNSGLFIAGVIGIVTVFTTPSHTLIALSLGFVTGVTGAALRHQEN</sequence>
<evidence type="ECO:0000313" key="3">
    <source>
        <dbReference type="Proteomes" id="UP000010472"/>
    </source>
</evidence>
<organism evidence="2 3">
    <name type="scientific">Crinalium epipsammum PCC 9333</name>
    <dbReference type="NCBI Taxonomy" id="1173022"/>
    <lineage>
        <taxon>Bacteria</taxon>
        <taxon>Bacillati</taxon>
        <taxon>Cyanobacteriota</taxon>
        <taxon>Cyanophyceae</taxon>
        <taxon>Gomontiellales</taxon>
        <taxon>Gomontiellaceae</taxon>
        <taxon>Crinalium</taxon>
    </lineage>
</organism>
<dbReference type="OrthoDB" id="487322at2"/>
<reference evidence="2 3" key="1">
    <citation type="submission" date="2012-06" db="EMBL/GenBank/DDBJ databases">
        <title>Finished chromosome of genome of Crinalium epipsammum PCC 9333.</title>
        <authorList>
            <consortium name="US DOE Joint Genome Institute"/>
            <person name="Gugger M."/>
            <person name="Coursin T."/>
            <person name="Rippka R."/>
            <person name="Tandeau De Marsac N."/>
            <person name="Huntemann M."/>
            <person name="Wei C.-L."/>
            <person name="Han J."/>
            <person name="Detter J.C."/>
            <person name="Han C."/>
            <person name="Tapia R."/>
            <person name="Davenport K."/>
            <person name="Daligault H."/>
            <person name="Erkkila T."/>
            <person name="Gu W."/>
            <person name="Munk A.C.C."/>
            <person name="Teshima H."/>
            <person name="Xu Y."/>
            <person name="Chain P."/>
            <person name="Chen A."/>
            <person name="Krypides N."/>
            <person name="Mavromatis K."/>
            <person name="Markowitz V."/>
            <person name="Szeto E."/>
            <person name="Ivanova N."/>
            <person name="Mikhailova N."/>
            <person name="Ovchinnikova G."/>
            <person name="Pagani I."/>
            <person name="Pati A."/>
            <person name="Goodwin L."/>
            <person name="Peters L."/>
            <person name="Pitluck S."/>
            <person name="Woyke T."/>
            <person name="Kerfeld C."/>
        </authorList>
    </citation>
    <scope>NUCLEOTIDE SEQUENCE [LARGE SCALE GENOMIC DNA]</scope>
    <source>
        <strain evidence="2 3">PCC 9333</strain>
    </source>
</reference>
<evidence type="ECO:0000256" key="1">
    <source>
        <dbReference type="SAM" id="Phobius"/>
    </source>
</evidence>
<keyword evidence="1" id="KW-1133">Transmembrane helix</keyword>
<dbReference type="AlphaFoldDB" id="K9VYK1"/>
<proteinExistence type="predicted"/>
<name>K9VYK1_9CYAN</name>
<dbReference type="RefSeq" id="WP_015203332.1">
    <property type="nucleotide sequence ID" value="NC_019753.1"/>
</dbReference>
<dbReference type="Proteomes" id="UP000010472">
    <property type="component" value="Chromosome"/>
</dbReference>
<feature type="transmembrane region" description="Helical" evidence="1">
    <location>
        <begin position="74"/>
        <end position="94"/>
    </location>
</feature>